<evidence type="ECO:0000256" key="2">
    <source>
        <dbReference type="ARBA" id="ARBA00022741"/>
    </source>
</evidence>
<feature type="region of interest" description="Disordered" evidence="4">
    <location>
        <begin position="58"/>
        <end position="83"/>
    </location>
</feature>
<dbReference type="Gene3D" id="3.40.50.300">
    <property type="entry name" value="P-loop containing nucleotide triphosphate hydrolases"/>
    <property type="match status" value="1"/>
</dbReference>
<dbReference type="AlphaFoldDB" id="A0A4Y7TNN0"/>
<dbReference type="Proteomes" id="UP000298030">
    <property type="component" value="Unassembled WGS sequence"/>
</dbReference>
<accession>A0A4Y7TNN0</accession>
<dbReference type="STRING" id="71717.A0A4Y7TNN0"/>
<keyword evidence="2" id="KW-0547">Nucleotide-binding</keyword>
<dbReference type="EMBL" id="QPFP01000007">
    <property type="protein sequence ID" value="TEB35756.1"/>
    <property type="molecule type" value="Genomic_DNA"/>
</dbReference>
<dbReference type="InterPro" id="IPR027417">
    <property type="entry name" value="P-loop_NTPase"/>
</dbReference>
<organism evidence="5 6">
    <name type="scientific">Coprinellus micaceus</name>
    <name type="common">Glistening ink-cap mushroom</name>
    <name type="synonym">Coprinus micaceus</name>
    <dbReference type="NCBI Taxonomy" id="71717"/>
    <lineage>
        <taxon>Eukaryota</taxon>
        <taxon>Fungi</taxon>
        <taxon>Dikarya</taxon>
        <taxon>Basidiomycota</taxon>
        <taxon>Agaricomycotina</taxon>
        <taxon>Agaricomycetes</taxon>
        <taxon>Agaricomycetidae</taxon>
        <taxon>Agaricales</taxon>
        <taxon>Agaricineae</taxon>
        <taxon>Psathyrellaceae</taxon>
        <taxon>Coprinellus</taxon>
    </lineage>
</organism>
<dbReference type="GO" id="GO:0005524">
    <property type="term" value="F:ATP binding"/>
    <property type="evidence" value="ECO:0007669"/>
    <property type="project" value="UniProtKB-KW"/>
</dbReference>
<comment type="caution">
    <text evidence="5">The sequence shown here is derived from an EMBL/GenBank/DDBJ whole genome shotgun (WGS) entry which is preliminary data.</text>
</comment>
<dbReference type="NCBIfam" id="NF040713">
    <property type="entry name" value="ZapE"/>
    <property type="match status" value="1"/>
</dbReference>
<name>A0A4Y7TNN0_COPMI</name>
<reference evidence="5 6" key="1">
    <citation type="journal article" date="2019" name="Nat. Ecol. Evol.">
        <title>Megaphylogeny resolves global patterns of mushroom evolution.</title>
        <authorList>
            <person name="Varga T."/>
            <person name="Krizsan K."/>
            <person name="Foldi C."/>
            <person name="Dima B."/>
            <person name="Sanchez-Garcia M."/>
            <person name="Sanchez-Ramirez S."/>
            <person name="Szollosi G.J."/>
            <person name="Szarkandi J.G."/>
            <person name="Papp V."/>
            <person name="Albert L."/>
            <person name="Andreopoulos W."/>
            <person name="Angelini C."/>
            <person name="Antonin V."/>
            <person name="Barry K.W."/>
            <person name="Bougher N.L."/>
            <person name="Buchanan P."/>
            <person name="Buyck B."/>
            <person name="Bense V."/>
            <person name="Catcheside P."/>
            <person name="Chovatia M."/>
            <person name="Cooper J."/>
            <person name="Damon W."/>
            <person name="Desjardin D."/>
            <person name="Finy P."/>
            <person name="Geml J."/>
            <person name="Haridas S."/>
            <person name="Hughes K."/>
            <person name="Justo A."/>
            <person name="Karasinski D."/>
            <person name="Kautmanova I."/>
            <person name="Kiss B."/>
            <person name="Kocsube S."/>
            <person name="Kotiranta H."/>
            <person name="LaButti K.M."/>
            <person name="Lechner B.E."/>
            <person name="Liimatainen K."/>
            <person name="Lipzen A."/>
            <person name="Lukacs Z."/>
            <person name="Mihaltcheva S."/>
            <person name="Morgado L.N."/>
            <person name="Niskanen T."/>
            <person name="Noordeloos M.E."/>
            <person name="Ohm R.A."/>
            <person name="Ortiz-Santana B."/>
            <person name="Ovrebo C."/>
            <person name="Racz N."/>
            <person name="Riley R."/>
            <person name="Savchenko A."/>
            <person name="Shiryaev A."/>
            <person name="Soop K."/>
            <person name="Spirin V."/>
            <person name="Szebenyi C."/>
            <person name="Tomsovsky M."/>
            <person name="Tulloss R.E."/>
            <person name="Uehling J."/>
            <person name="Grigoriev I.V."/>
            <person name="Vagvolgyi C."/>
            <person name="Papp T."/>
            <person name="Martin F.M."/>
            <person name="Miettinen O."/>
            <person name="Hibbett D.S."/>
            <person name="Nagy L.G."/>
        </authorList>
    </citation>
    <scope>NUCLEOTIDE SEQUENCE [LARGE SCALE GENOMIC DNA]</scope>
    <source>
        <strain evidence="5 6">FP101781</strain>
    </source>
</reference>
<dbReference type="InterPro" id="IPR005654">
    <property type="entry name" value="ATPase_AFG1-like"/>
</dbReference>
<dbReference type="OrthoDB" id="548867at2759"/>
<dbReference type="GO" id="GO:0006515">
    <property type="term" value="P:protein quality control for misfolded or incompletely synthesized proteins"/>
    <property type="evidence" value="ECO:0007669"/>
    <property type="project" value="TreeGrafter"/>
</dbReference>
<protein>
    <submittedName>
        <fullName evidence="5">AFG1-like ATPase</fullName>
    </submittedName>
</protein>
<evidence type="ECO:0000313" key="6">
    <source>
        <dbReference type="Proteomes" id="UP000298030"/>
    </source>
</evidence>
<dbReference type="GO" id="GO:0005739">
    <property type="term" value="C:mitochondrion"/>
    <property type="evidence" value="ECO:0007669"/>
    <property type="project" value="TreeGrafter"/>
</dbReference>
<feature type="compositionally biased region" description="Low complexity" evidence="4">
    <location>
        <begin position="72"/>
        <end position="83"/>
    </location>
</feature>
<evidence type="ECO:0000256" key="3">
    <source>
        <dbReference type="ARBA" id="ARBA00022840"/>
    </source>
</evidence>
<sequence>MKAVRRIPATSRTIRQPQGGAPIAYRMALSTASTSSAASKHLNGQGKAYNSSLAVESKPIPRFEPPPPGVLGQSSQGSSRYGGNATPLQSYMKLIDSGALRGDDHQTRIVQGLEDLYREVIKYEPPPVPEESVIPSSLFSRLFSYRAEVVAPLSPPPNAPKGIYLYGDVGTGKTMLMDLFFKSLPSTIKRKRRVHFHAFMIDVHKRLHAAKIAMGYEGGDPIAPVARDLAKEAYVLCFDEFQVTDIADAMILRRLLESLLNYGVVCVFTSNRHPDDLYKNGIQRASFLPAIDLLNTQFQVTDLDSGTDYRRIPRALSQVYFDPLTPEHDREINKIFESLASEDPSDLIMHNRKITTWGRTIVVPESTSRIAKFDFMKLCGQPLSAADYIEVTKNFGTIFLLDVKKMGLGEKDLARRFITFIDACYESKTKLFVTSEVPVFQVFADNPDKNLPPHHHISDHMRSVMDDLGLTSDIVGTSSMFTGEEEVFAFARACSRLVQMGSKEWADTAGQL</sequence>
<evidence type="ECO:0000256" key="4">
    <source>
        <dbReference type="SAM" id="MobiDB-lite"/>
    </source>
</evidence>
<dbReference type="PANTHER" id="PTHR12169:SF6">
    <property type="entry name" value="AFG1-LIKE ATPASE"/>
    <property type="match status" value="1"/>
</dbReference>
<dbReference type="GO" id="GO:0016887">
    <property type="term" value="F:ATP hydrolysis activity"/>
    <property type="evidence" value="ECO:0007669"/>
    <property type="project" value="InterPro"/>
</dbReference>
<evidence type="ECO:0000256" key="1">
    <source>
        <dbReference type="ARBA" id="ARBA00010322"/>
    </source>
</evidence>
<dbReference type="PANTHER" id="PTHR12169">
    <property type="entry name" value="ATPASE N2B"/>
    <property type="match status" value="1"/>
</dbReference>
<keyword evidence="3" id="KW-0067">ATP-binding</keyword>
<comment type="similarity">
    <text evidence="1">Belongs to the AFG1 ATPase family.</text>
</comment>
<evidence type="ECO:0000313" key="5">
    <source>
        <dbReference type="EMBL" id="TEB35756.1"/>
    </source>
</evidence>
<keyword evidence="6" id="KW-1185">Reference proteome</keyword>
<dbReference type="SUPFAM" id="SSF52540">
    <property type="entry name" value="P-loop containing nucleoside triphosphate hydrolases"/>
    <property type="match status" value="1"/>
</dbReference>
<dbReference type="Pfam" id="PF03969">
    <property type="entry name" value="AFG1_ATPase"/>
    <property type="match status" value="1"/>
</dbReference>
<proteinExistence type="inferred from homology"/>
<gene>
    <name evidence="5" type="ORF">FA13DRAFT_1728605</name>
</gene>